<dbReference type="PANTHER" id="PTHR22899:SF0">
    <property type="entry name" value="F-BOX ASSOCIATED DOMAIN-CONTAINING PROTEIN-RELATED"/>
    <property type="match status" value="1"/>
</dbReference>
<feature type="domain" description="F-box" evidence="1">
    <location>
        <begin position="4"/>
        <end position="51"/>
    </location>
</feature>
<evidence type="ECO:0000259" key="1">
    <source>
        <dbReference type="PROSITE" id="PS50181"/>
    </source>
</evidence>
<dbReference type="PROSITE" id="PS50181">
    <property type="entry name" value="FBOX"/>
    <property type="match status" value="1"/>
</dbReference>
<dbReference type="HOGENOM" id="CLU_1157293_0_0_1"/>
<gene>
    <name evidence="2" type="ORF">CAEBREN_23450</name>
</gene>
<dbReference type="Proteomes" id="UP000008068">
    <property type="component" value="Unassembled WGS sequence"/>
</dbReference>
<dbReference type="AlphaFoldDB" id="G0N3G5"/>
<dbReference type="Pfam" id="PF00646">
    <property type="entry name" value="F-box"/>
    <property type="match status" value="1"/>
</dbReference>
<reference evidence="3" key="1">
    <citation type="submission" date="2011-07" db="EMBL/GenBank/DDBJ databases">
        <authorList>
            <consortium name="Caenorhabditis brenneri Sequencing and Analysis Consortium"/>
            <person name="Wilson R.K."/>
        </authorList>
    </citation>
    <scope>NUCLEOTIDE SEQUENCE [LARGE SCALE GENOMIC DNA]</scope>
    <source>
        <strain evidence="3">PB2801</strain>
    </source>
</reference>
<name>G0N3G5_CAEBE</name>
<protein>
    <recommendedName>
        <fullName evidence="1">F-box domain-containing protein</fullName>
    </recommendedName>
</protein>
<dbReference type="InterPro" id="IPR001810">
    <property type="entry name" value="F-box_dom"/>
</dbReference>
<proteinExistence type="predicted"/>
<keyword evidence="3" id="KW-1185">Reference proteome</keyword>
<accession>G0N3G5</accession>
<dbReference type="EMBL" id="GL379834">
    <property type="protein sequence ID" value="EGT51566.1"/>
    <property type="molecule type" value="Genomic_DNA"/>
</dbReference>
<dbReference type="InterPro" id="IPR053222">
    <property type="entry name" value="Zygotic_Embryogenesis-Asso"/>
</dbReference>
<dbReference type="PANTHER" id="PTHR22899">
    <property type="entry name" value="CYCLIN-RELATED F-BOX FAMILY"/>
    <property type="match status" value="1"/>
</dbReference>
<sequence>MASTFPLLRLPSRAIKFVLKYHDIAELILFSTLSNHAKNLVKSDKRNALNIEFLVCNGCYVNLYCSNTIMFGESPQQECGIESSSPCTVRVIDRWDPVEISFPVPGFNGVRDWIEHFMFIFNYSMVDVSFGPRDEWKYSHESIKKVLKCLPIGHLSVFENACEIVKNFPIMDSLYVDKTDSEPELQGEDLKFIKGVLIGNIARLEVNRVISMDLGTLFSFTFNCIPQKFCLASEKDNSYS</sequence>
<evidence type="ECO:0000313" key="2">
    <source>
        <dbReference type="EMBL" id="EGT51566.1"/>
    </source>
</evidence>
<dbReference type="InParanoid" id="G0N3G5"/>
<dbReference type="FunCoup" id="G0N3G5">
    <property type="interactions" value="1098"/>
</dbReference>
<organism evidence="3">
    <name type="scientific">Caenorhabditis brenneri</name>
    <name type="common">Nematode worm</name>
    <dbReference type="NCBI Taxonomy" id="135651"/>
    <lineage>
        <taxon>Eukaryota</taxon>
        <taxon>Metazoa</taxon>
        <taxon>Ecdysozoa</taxon>
        <taxon>Nematoda</taxon>
        <taxon>Chromadorea</taxon>
        <taxon>Rhabditida</taxon>
        <taxon>Rhabditina</taxon>
        <taxon>Rhabditomorpha</taxon>
        <taxon>Rhabditoidea</taxon>
        <taxon>Rhabditidae</taxon>
        <taxon>Peloderinae</taxon>
        <taxon>Caenorhabditis</taxon>
    </lineage>
</organism>
<evidence type="ECO:0000313" key="3">
    <source>
        <dbReference type="Proteomes" id="UP000008068"/>
    </source>
</evidence>